<keyword evidence="4" id="KW-0808">Transferase</keyword>
<dbReference type="InterPro" id="IPR045210">
    <property type="entry name" value="RING-Ubox_PUB"/>
</dbReference>
<protein>
    <recommendedName>
        <fullName evidence="3">RING-type E3 ubiquitin transferase</fullName>
        <ecNumber evidence="3">2.3.2.27</ecNumber>
    </recommendedName>
</protein>
<evidence type="ECO:0000256" key="5">
    <source>
        <dbReference type="ARBA" id="ARBA00022737"/>
    </source>
</evidence>
<evidence type="ECO:0000313" key="9">
    <source>
        <dbReference type="EMBL" id="JAG89520.1"/>
    </source>
</evidence>
<reference evidence="9" key="1">
    <citation type="submission" date="2015-02" db="EMBL/GenBank/DDBJ databases">
        <title>A transcriptome of Wollemia nobilis - a relic of Gondwana.</title>
        <authorList>
            <person name="Chia J.Y."/>
            <person name="Leong Y.S."/>
            <person name="Abdul Karim S."/>
            <person name="Wan Azmi N."/>
            <person name="Hercus R."/>
            <person name="Croft L."/>
        </authorList>
    </citation>
    <scope>NUCLEOTIDE SEQUENCE</scope>
    <source>
        <strain evidence="9">MaeBrown</strain>
        <tissue evidence="9">Leaf</tissue>
    </source>
</reference>
<feature type="domain" description="U-box" evidence="8">
    <location>
        <begin position="308"/>
        <end position="383"/>
    </location>
</feature>
<sequence>METQQRLSRRPLLNRLGGELQFPMQILSPHLTNQSSTSLVRSLLIAAKEIESLEKPKQWHPHQAACLTRRIKLLSLLFDELYDKEELIVPPSATVSLRELLIAIQKSKVILQESCRNKRSRTWQLVEGDLISRRLEEINRDMGKALEMLPLGLLPLSEEVREHVVLLRKQTANTDFVASQDEGETRLRCEVMEMLEANEGATPEPEPERLRAAFAKLSLDSLSKCRAEIRKLQNEASLQVATESGVSALGKIQRLIGLLVYAKSALFEAEEDEDDEEEGDKCELVPCSPSFRVAAALNSSRSIRSYSAIPDEMKCPISLDLMRDPVIVASGHTYDRASISEWLDSGHSTCPLSGQKLPRHPVLIPNYALRSLIGQWCDRHNVPFHFSRDGNEAMVAQAAETAKTTVAYLVGKLATGSPEVQRQAAHELRLLAKCGTDNRKRIAEAGAIPLLVHLLSSSDAEAQENAVTALLNVSIYDNNKALIMAAPGAVEGIVGVIERGGTMESRENAAATIFSLAVVEDYKISIGGRSAAIPALVRLLCEGSTRGKKDAATALYNLSVYKGNRPVVVRAGAVPVLLDLVVNRDKDSGAGVTNEALAALSVLAGCWDGLEAIESNSVPAVPVMIDLVREGNEKGKENAMGVLAAMCKSGGEDMVRRLLAQYSESIIPALQTVASTGSPHPKRKATSLLNLLHVQLKS</sequence>
<dbReference type="InterPro" id="IPR013083">
    <property type="entry name" value="Znf_RING/FYVE/PHD"/>
</dbReference>
<accession>A0A0C9QXS4</accession>
<keyword evidence="6" id="KW-0833">Ubl conjugation pathway</keyword>
<dbReference type="Pfam" id="PF25368">
    <property type="entry name" value="PUB10_N"/>
    <property type="match status" value="1"/>
</dbReference>
<name>A0A0C9QXS4_9CONI</name>
<dbReference type="InterPro" id="IPR058678">
    <property type="entry name" value="ARM_PUB"/>
</dbReference>
<dbReference type="InterPro" id="IPR000225">
    <property type="entry name" value="Armadillo"/>
</dbReference>
<proteinExistence type="predicted"/>
<dbReference type="SUPFAM" id="SSF48371">
    <property type="entry name" value="ARM repeat"/>
    <property type="match status" value="1"/>
</dbReference>
<dbReference type="Gene3D" id="1.25.10.10">
    <property type="entry name" value="Leucine-rich Repeat Variant"/>
    <property type="match status" value="1"/>
</dbReference>
<organism evidence="9">
    <name type="scientific">Wollemia nobilis</name>
    <dbReference type="NCBI Taxonomy" id="56998"/>
    <lineage>
        <taxon>Eukaryota</taxon>
        <taxon>Viridiplantae</taxon>
        <taxon>Streptophyta</taxon>
        <taxon>Embryophyta</taxon>
        <taxon>Tracheophyta</taxon>
        <taxon>Spermatophyta</taxon>
        <taxon>Pinopsida</taxon>
        <taxon>Pinidae</taxon>
        <taxon>Conifers II</taxon>
        <taxon>Araucariales</taxon>
        <taxon>Araucariaceae</taxon>
        <taxon>Wollemia</taxon>
    </lineage>
</organism>
<dbReference type="SMART" id="SM00504">
    <property type="entry name" value="Ubox"/>
    <property type="match status" value="1"/>
</dbReference>
<dbReference type="InterPro" id="IPR003613">
    <property type="entry name" value="Ubox_domain"/>
</dbReference>
<dbReference type="AlphaFoldDB" id="A0A0C9QXS4"/>
<dbReference type="EMBL" id="GCHU01000891">
    <property type="protein sequence ID" value="JAG89520.1"/>
    <property type="molecule type" value="Transcribed_RNA"/>
</dbReference>
<dbReference type="FunFam" id="1.25.10.10:FF:000678">
    <property type="entry name" value="RING-type E3 ubiquitin transferase"/>
    <property type="match status" value="1"/>
</dbReference>
<dbReference type="SMART" id="SM00185">
    <property type="entry name" value="ARM"/>
    <property type="match status" value="4"/>
</dbReference>
<dbReference type="PANTHER" id="PTHR23315">
    <property type="entry name" value="U BOX DOMAIN-CONTAINING"/>
    <property type="match status" value="1"/>
</dbReference>
<feature type="repeat" description="ARM" evidence="7">
    <location>
        <begin position="446"/>
        <end position="488"/>
    </location>
</feature>
<feature type="repeat" description="ARM" evidence="7">
    <location>
        <begin position="531"/>
        <end position="573"/>
    </location>
</feature>
<evidence type="ECO:0000256" key="6">
    <source>
        <dbReference type="ARBA" id="ARBA00022786"/>
    </source>
</evidence>
<dbReference type="PROSITE" id="PS50176">
    <property type="entry name" value="ARM_REPEAT"/>
    <property type="match status" value="2"/>
</dbReference>
<dbReference type="Gene3D" id="3.30.40.10">
    <property type="entry name" value="Zinc/RING finger domain, C3HC4 (zinc finger)"/>
    <property type="match status" value="1"/>
</dbReference>
<keyword evidence="5" id="KW-0677">Repeat</keyword>
<comment type="catalytic activity">
    <reaction evidence="1">
        <text>S-ubiquitinyl-[E2 ubiquitin-conjugating enzyme]-L-cysteine + [acceptor protein]-L-lysine = [E2 ubiquitin-conjugating enzyme]-L-cysteine + N(6)-ubiquitinyl-[acceptor protein]-L-lysine.</text>
        <dbReference type="EC" id="2.3.2.27"/>
    </reaction>
</comment>
<evidence type="ECO:0000256" key="3">
    <source>
        <dbReference type="ARBA" id="ARBA00012483"/>
    </source>
</evidence>
<dbReference type="EC" id="2.3.2.27" evidence="3"/>
<dbReference type="Pfam" id="PF25598">
    <property type="entry name" value="ARM_PUB"/>
    <property type="match status" value="1"/>
</dbReference>
<dbReference type="PROSITE" id="PS51698">
    <property type="entry name" value="U_BOX"/>
    <property type="match status" value="1"/>
</dbReference>
<dbReference type="SUPFAM" id="SSF57850">
    <property type="entry name" value="RING/U-box"/>
    <property type="match status" value="1"/>
</dbReference>
<evidence type="ECO:0000256" key="7">
    <source>
        <dbReference type="PROSITE-ProRule" id="PRU00259"/>
    </source>
</evidence>
<comment type="pathway">
    <text evidence="2">Protein modification; protein ubiquitination.</text>
</comment>
<evidence type="ECO:0000256" key="1">
    <source>
        <dbReference type="ARBA" id="ARBA00000900"/>
    </source>
</evidence>
<dbReference type="GO" id="GO:0016567">
    <property type="term" value="P:protein ubiquitination"/>
    <property type="evidence" value="ECO:0007669"/>
    <property type="project" value="UniProtKB-UniPathway"/>
</dbReference>
<dbReference type="UniPathway" id="UPA00143"/>
<dbReference type="Pfam" id="PF04564">
    <property type="entry name" value="U-box"/>
    <property type="match status" value="1"/>
</dbReference>
<dbReference type="CDD" id="cd16664">
    <property type="entry name" value="RING-Ubox_PUB"/>
    <property type="match status" value="1"/>
</dbReference>
<dbReference type="PANTHER" id="PTHR23315:SF224">
    <property type="entry name" value="U-BOX DOMAIN-CONTAINING PROTEIN 1"/>
    <property type="match status" value="1"/>
</dbReference>
<dbReference type="InterPro" id="IPR057623">
    <property type="entry name" value="PUB12-19-like_N"/>
</dbReference>
<dbReference type="GO" id="GO:0061630">
    <property type="term" value="F:ubiquitin protein ligase activity"/>
    <property type="evidence" value="ECO:0007669"/>
    <property type="project" value="UniProtKB-EC"/>
</dbReference>
<dbReference type="FunFam" id="3.30.40.10:FF:000442">
    <property type="entry name" value="RING-type E3 ubiquitin transferase"/>
    <property type="match status" value="1"/>
</dbReference>
<dbReference type="InterPro" id="IPR016024">
    <property type="entry name" value="ARM-type_fold"/>
</dbReference>
<dbReference type="InterPro" id="IPR011989">
    <property type="entry name" value="ARM-like"/>
</dbReference>
<evidence type="ECO:0000259" key="8">
    <source>
        <dbReference type="PROSITE" id="PS51698"/>
    </source>
</evidence>
<evidence type="ECO:0000256" key="4">
    <source>
        <dbReference type="ARBA" id="ARBA00022679"/>
    </source>
</evidence>
<evidence type="ECO:0000256" key="2">
    <source>
        <dbReference type="ARBA" id="ARBA00004906"/>
    </source>
</evidence>